<dbReference type="EMBL" id="UOFR01000082">
    <property type="protein sequence ID" value="VAX01163.1"/>
    <property type="molecule type" value="Genomic_DNA"/>
</dbReference>
<accession>A0A3B1AME8</accession>
<organism evidence="1">
    <name type="scientific">hydrothermal vent metagenome</name>
    <dbReference type="NCBI Taxonomy" id="652676"/>
    <lineage>
        <taxon>unclassified sequences</taxon>
        <taxon>metagenomes</taxon>
        <taxon>ecological metagenomes</taxon>
    </lineage>
</organism>
<protein>
    <submittedName>
        <fullName evidence="1">Uncharacterized protein</fullName>
    </submittedName>
</protein>
<evidence type="ECO:0000313" key="1">
    <source>
        <dbReference type="EMBL" id="VAX01163.1"/>
    </source>
</evidence>
<proteinExistence type="predicted"/>
<dbReference type="AlphaFoldDB" id="A0A3B1AME8"/>
<name>A0A3B1AME8_9ZZZZ</name>
<gene>
    <name evidence="1" type="ORF">MNBD_GAMMA21-1875</name>
</gene>
<reference evidence="1" key="1">
    <citation type="submission" date="2018-06" db="EMBL/GenBank/DDBJ databases">
        <authorList>
            <person name="Zhirakovskaya E."/>
        </authorList>
    </citation>
    <scope>NUCLEOTIDE SEQUENCE</scope>
</reference>
<sequence length="50" mass="5688">MFLLSLSIGIRMLQLRFRAVLKDKLHPDYFKLNRGAKLPGSGESALRESI</sequence>